<gene>
    <name evidence="2" type="ORF">M9R61_00895</name>
</gene>
<comment type="caution">
    <text evidence="2">The sequence shown here is derived from an EMBL/GenBank/DDBJ whole genome shotgun (WGS) entry which is preliminary data.</text>
</comment>
<dbReference type="Proteomes" id="UP001152172">
    <property type="component" value="Unassembled WGS sequence"/>
</dbReference>
<reference evidence="2" key="1">
    <citation type="submission" date="2022-05" db="EMBL/GenBank/DDBJ databases">
        <authorList>
            <person name="Colautti A."/>
            <person name="Iacumin L."/>
        </authorList>
    </citation>
    <scope>NUCLEOTIDE SEQUENCE</scope>
    <source>
        <strain evidence="2">DSM 30747</strain>
    </source>
</reference>
<sequence length="131" mass="15033">MNNTKLDHIKLSYLNLESPQENRSGIVGYFLILLYVVGIIPILGVPFSLPFFLAAILPITIIQLWAIVYLIDPYKYEKSYYLFFGIYGAVNTYVYFLVILKLIYVNMEWRGSTPLITNLVLFILLLGESIG</sequence>
<feature type="transmembrane region" description="Helical" evidence="1">
    <location>
        <begin position="51"/>
        <end position="71"/>
    </location>
</feature>
<organism evidence="2 3">
    <name type="scientific">Psychrobacillus psychrodurans</name>
    <dbReference type="NCBI Taxonomy" id="126157"/>
    <lineage>
        <taxon>Bacteria</taxon>
        <taxon>Bacillati</taxon>
        <taxon>Bacillota</taxon>
        <taxon>Bacilli</taxon>
        <taxon>Bacillales</taxon>
        <taxon>Bacillaceae</taxon>
        <taxon>Psychrobacillus</taxon>
    </lineage>
</organism>
<accession>A0A9X3L640</accession>
<keyword evidence="3" id="KW-1185">Reference proteome</keyword>
<evidence type="ECO:0000313" key="3">
    <source>
        <dbReference type="Proteomes" id="UP001152172"/>
    </source>
</evidence>
<keyword evidence="1" id="KW-0812">Transmembrane</keyword>
<dbReference type="RefSeq" id="WP_269920583.1">
    <property type="nucleotide sequence ID" value="NZ_JAMKBI010000001.1"/>
</dbReference>
<dbReference type="AlphaFoldDB" id="A0A9X3L640"/>
<evidence type="ECO:0000256" key="1">
    <source>
        <dbReference type="SAM" id="Phobius"/>
    </source>
</evidence>
<evidence type="ECO:0000313" key="2">
    <source>
        <dbReference type="EMBL" id="MCZ8531898.1"/>
    </source>
</evidence>
<dbReference type="EMBL" id="JAMKBI010000001">
    <property type="protein sequence ID" value="MCZ8531898.1"/>
    <property type="molecule type" value="Genomic_DNA"/>
</dbReference>
<name>A0A9X3L640_9BACI</name>
<feature type="transmembrane region" description="Helical" evidence="1">
    <location>
        <begin position="26"/>
        <end position="45"/>
    </location>
</feature>
<protein>
    <submittedName>
        <fullName evidence="2">Uncharacterized protein</fullName>
    </submittedName>
</protein>
<feature type="transmembrane region" description="Helical" evidence="1">
    <location>
        <begin position="80"/>
        <end position="103"/>
    </location>
</feature>
<proteinExistence type="predicted"/>
<keyword evidence="1" id="KW-1133">Transmembrane helix</keyword>
<keyword evidence="1" id="KW-0472">Membrane</keyword>